<protein>
    <submittedName>
        <fullName evidence="1">Uncharacterized protein</fullName>
    </submittedName>
</protein>
<dbReference type="Proteomes" id="UP000299102">
    <property type="component" value="Unassembled WGS sequence"/>
</dbReference>
<keyword evidence="2" id="KW-1185">Reference proteome</keyword>
<sequence length="110" mass="12121">MVFPVVTPGIPLRGRAVDIHRIFALQKRAVRAIQGMYLLAYPIGPGAPGLTLAAFMEKTEPLSLRSWITMMNIIDDPSRAETKMLSFCNHHGTFSPEHVSEPVSSSAYPL</sequence>
<accession>A0A4C1WC31</accession>
<dbReference type="AlphaFoldDB" id="A0A4C1WC31"/>
<proteinExistence type="predicted"/>
<reference evidence="1 2" key="1">
    <citation type="journal article" date="2019" name="Commun. Biol.">
        <title>The bagworm genome reveals a unique fibroin gene that provides high tensile strength.</title>
        <authorList>
            <person name="Kono N."/>
            <person name="Nakamura H."/>
            <person name="Ohtoshi R."/>
            <person name="Tomita M."/>
            <person name="Numata K."/>
            <person name="Arakawa K."/>
        </authorList>
    </citation>
    <scope>NUCLEOTIDE SEQUENCE [LARGE SCALE GENOMIC DNA]</scope>
</reference>
<name>A0A4C1WC31_EUMVA</name>
<evidence type="ECO:0000313" key="1">
    <source>
        <dbReference type="EMBL" id="GBP48029.1"/>
    </source>
</evidence>
<gene>
    <name evidence="1" type="ORF">EVAR_83731_1</name>
</gene>
<comment type="caution">
    <text evidence="1">The sequence shown here is derived from an EMBL/GenBank/DDBJ whole genome shotgun (WGS) entry which is preliminary data.</text>
</comment>
<dbReference type="EMBL" id="BGZK01000515">
    <property type="protein sequence ID" value="GBP48029.1"/>
    <property type="molecule type" value="Genomic_DNA"/>
</dbReference>
<evidence type="ECO:0000313" key="2">
    <source>
        <dbReference type="Proteomes" id="UP000299102"/>
    </source>
</evidence>
<organism evidence="1 2">
    <name type="scientific">Eumeta variegata</name>
    <name type="common">Bagworm moth</name>
    <name type="synonym">Eumeta japonica</name>
    <dbReference type="NCBI Taxonomy" id="151549"/>
    <lineage>
        <taxon>Eukaryota</taxon>
        <taxon>Metazoa</taxon>
        <taxon>Ecdysozoa</taxon>
        <taxon>Arthropoda</taxon>
        <taxon>Hexapoda</taxon>
        <taxon>Insecta</taxon>
        <taxon>Pterygota</taxon>
        <taxon>Neoptera</taxon>
        <taxon>Endopterygota</taxon>
        <taxon>Lepidoptera</taxon>
        <taxon>Glossata</taxon>
        <taxon>Ditrysia</taxon>
        <taxon>Tineoidea</taxon>
        <taxon>Psychidae</taxon>
        <taxon>Oiketicinae</taxon>
        <taxon>Eumeta</taxon>
    </lineage>
</organism>